<protein>
    <submittedName>
        <fullName evidence="3">Site-specific integrase</fullName>
    </submittedName>
</protein>
<gene>
    <name evidence="3" type="ORF">GCM10009749_35370</name>
</gene>
<dbReference type="PANTHER" id="PTHR30349">
    <property type="entry name" value="PHAGE INTEGRASE-RELATED"/>
    <property type="match status" value="1"/>
</dbReference>
<evidence type="ECO:0000259" key="2">
    <source>
        <dbReference type="PROSITE" id="PS51898"/>
    </source>
</evidence>
<name>A0ABP4YRJ4_9MICO</name>
<evidence type="ECO:0000256" key="1">
    <source>
        <dbReference type="ARBA" id="ARBA00023172"/>
    </source>
</evidence>
<evidence type="ECO:0000313" key="4">
    <source>
        <dbReference type="Proteomes" id="UP001500002"/>
    </source>
</evidence>
<dbReference type="PROSITE" id="PS51898">
    <property type="entry name" value="TYR_RECOMBINASE"/>
    <property type="match status" value="1"/>
</dbReference>
<organism evidence="3 4">
    <name type="scientific">Agromyces neolithicus</name>
    <dbReference type="NCBI Taxonomy" id="269420"/>
    <lineage>
        <taxon>Bacteria</taxon>
        <taxon>Bacillati</taxon>
        <taxon>Actinomycetota</taxon>
        <taxon>Actinomycetes</taxon>
        <taxon>Micrococcales</taxon>
        <taxon>Microbacteriaceae</taxon>
        <taxon>Agromyces</taxon>
    </lineage>
</organism>
<accession>A0ABP4YRJ4</accession>
<dbReference type="Gene3D" id="1.10.443.10">
    <property type="entry name" value="Intergrase catalytic core"/>
    <property type="match status" value="1"/>
</dbReference>
<evidence type="ECO:0000313" key="3">
    <source>
        <dbReference type="EMBL" id="GAA1821582.1"/>
    </source>
</evidence>
<keyword evidence="1" id="KW-0233">DNA recombination</keyword>
<sequence>MIRIEIEGHGVLVGGSLEGSARGFEAEFVRRGFTRKSLMNQLRLLAHLSRWLHAQSIDAGALTAQEVEVFLAERRRTHTGLFSRKALGPVLDWLANEGVIPADAAVVPVVADGPELAGFEEYLRAERRLADSTVAANMARARRFWAGYVVPAGGVGELTAAAVTRALLDEGVTRRPVSVKAFGYTLRSLLRFFFISGITSHDLSAATLVIRSPQPSRLPIGVSRDDVVALLTGCDRGTSAGLRDYVVLLLLARLGLRAIEVARLRLDDIDWRRGEVLVRGKGNRDERLPLTYEVGEAIVDYLHDARPSDTGFREVFAAGRAPRRPLTREAVGGIVERACDRAGLARFGAHRLRHTLGEQMVTAAVPLDAIGQVLRHTARLTTAGYARVDVTALRELAQPWPATTGGERA</sequence>
<dbReference type="InterPro" id="IPR011010">
    <property type="entry name" value="DNA_brk_join_enz"/>
</dbReference>
<dbReference type="Pfam" id="PF00589">
    <property type="entry name" value="Phage_integrase"/>
    <property type="match status" value="1"/>
</dbReference>
<dbReference type="InterPro" id="IPR002104">
    <property type="entry name" value="Integrase_catalytic"/>
</dbReference>
<dbReference type="InterPro" id="IPR013762">
    <property type="entry name" value="Integrase-like_cat_sf"/>
</dbReference>
<dbReference type="RefSeq" id="WP_344298059.1">
    <property type="nucleotide sequence ID" value="NZ_BAAANJ010000031.1"/>
</dbReference>
<dbReference type="InterPro" id="IPR050090">
    <property type="entry name" value="Tyrosine_recombinase_XerCD"/>
</dbReference>
<comment type="caution">
    <text evidence="3">The sequence shown here is derived from an EMBL/GenBank/DDBJ whole genome shotgun (WGS) entry which is preliminary data.</text>
</comment>
<dbReference type="SUPFAM" id="SSF56349">
    <property type="entry name" value="DNA breaking-rejoining enzymes"/>
    <property type="match status" value="1"/>
</dbReference>
<proteinExistence type="predicted"/>
<keyword evidence="4" id="KW-1185">Reference proteome</keyword>
<feature type="domain" description="Tyr recombinase" evidence="2">
    <location>
        <begin position="217"/>
        <end position="398"/>
    </location>
</feature>
<reference evidence="4" key="1">
    <citation type="journal article" date="2019" name="Int. J. Syst. Evol. Microbiol.">
        <title>The Global Catalogue of Microorganisms (GCM) 10K type strain sequencing project: providing services to taxonomists for standard genome sequencing and annotation.</title>
        <authorList>
            <consortium name="The Broad Institute Genomics Platform"/>
            <consortium name="The Broad Institute Genome Sequencing Center for Infectious Disease"/>
            <person name="Wu L."/>
            <person name="Ma J."/>
        </authorList>
    </citation>
    <scope>NUCLEOTIDE SEQUENCE [LARGE SCALE GENOMIC DNA]</scope>
    <source>
        <strain evidence="4">JCM 14322</strain>
    </source>
</reference>
<dbReference type="Proteomes" id="UP001500002">
    <property type="component" value="Unassembled WGS sequence"/>
</dbReference>
<dbReference type="EMBL" id="BAAANJ010000031">
    <property type="protein sequence ID" value="GAA1821582.1"/>
    <property type="molecule type" value="Genomic_DNA"/>
</dbReference>
<dbReference type="PANTHER" id="PTHR30349:SF90">
    <property type="entry name" value="TYROSINE RECOMBINASE XERD"/>
    <property type="match status" value="1"/>
</dbReference>